<dbReference type="OrthoDB" id="1684056at2"/>
<accession>A0A517DQB2</accession>
<dbReference type="KEGG" id="sted:SPTER_08240"/>
<gene>
    <name evidence="2" type="ORF">SPTER_08240</name>
</gene>
<dbReference type="RefSeq" id="WP_144349178.1">
    <property type="nucleotide sequence ID" value="NZ_CP036259.1"/>
</dbReference>
<reference evidence="2 3" key="1">
    <citation type="submission" date="2019-02" db="EMBL/GenBank/DDBJ databases">
        <title>Closed genome of Sporomusa termitida DSM 4440.</title>
        <authorList>
            <person name="Poehlein A."/>
            <person name="Daniel R."/>
        </authorList>
    </citation>
    <scope>NUCLEOTIDE SEQUENCE [LARGE SCALE GENOMIC DNA]</scope>
    <source>
        <strain evidence="2 3">DSM 4440</strain>
    </source>
</reference>
<organism evidence="2 3">
    <name type="scientific">Sporomusa termitida</name>
    <dbReference type="NCBI Taxonomy" id="2377"/>
    <lineage>
        <taxon>Bacteria</taxon>
        <taxon>Bacillati</taxon>
        <taxon>Bacillota</taxon>
        <taxon>Negativicutes</taxon>
        <taxon>Selenomonadales</taxon>
        <taxon>Sporomusaceae</taxon>
        <taxon>Sporomusa</taxon>
    </lineage>
</organism>
<dbReference type="AlphaFoldDB" id="A0A517DQB2"/>
<evidence type="ECO:0000313" key="2">
    <source>
        <dbReference type="EMBL" id="QDR79549.1"/>
    </source>
</evidence>
<sequence length="190" mass="21068">MSDEITGSGSAACPRPTSVLPAAPDREPQQTGAEQEDRLMLQSILNEAFNQYIFTRVDNILKLAGTNDAGYSKTVSKVGAILDRLLALAGELESQYPELLELVWISSRSQPWNPASRRKSPTSRACGTAAIFTRNLWPFCSSGRIGGQWRLISPIKHPKCPQRANESIFSLITSYLRLERRVLLAFVYSP</sequence>
<dbReference type="Proteomes" id="UP000320776">
    <property type="component" value="Chromosome"/>
</dbReference>
<evidence type="ECO:0000313" key="3">
    <source>
        <dbReference type="Proteomes" id="UP000320776"/>
    </source>
</evidence>
<feature type="region of interest" description="Disordered" evidence="1">
    <location>
        <begin position="1"/>
        <end position="35"/>
    </location>
</feature>
<dbReference type="EMBL" id="CP036259">
    <property type="protein sequence ID" value="QDR79549.1"/>
    <property type="molecule type" value="Genomic_DNA"/>
</dbReference>
<evidence type="ECO:0000256" key="1">
    <source>
        <dbReference type="SAM" id="MobiDB-lite"/>
    </source>
</evidence>
<name>A0A517DQB2_9FIRM</name>
<protein>
    <submittedName>
        <fullName evidence="2">Uncharacterized protein</fullName>
    </submittedName>
</protein>
<keyword evidence="3" id="KW-1185">Reference proteome</keyword>
<proteinExistence type="predicted"/>